<comment type="caution">
    <text evidence="2">The sequence shown here is derived from an EMBL/GenBank/DDBJ whole genome shotgun (WGS) entry which is preliminary data.</text>
</comment>
<proteinExistence type="predicted"/>
<dbReference type="InterPro" id="IPR052718">
    <property type="entry name" value="NmrA-type_oxidoreductase"/>
</dbReference>
<reference evidence="3" key="1">
    <citation type="submission" date="2018-05" db="EMBL/GenBank/DDBJ databases">
        <authorList>
            <person name="Li Y."/>
        </authorList>
    </citation>
    <scope>NUCLEOTIDE SEQUENCE [LARGE SCALE GENOMIC DNA]</scope>
    <source>
        <strain evidence="3">3d-2-2</strain>
    </source>
</reference>
<dbReference type="PANTHER" id="PTHR47129">
    <property type="entry name" value="QUINONE OXIDOREDUCTASE 2"/>
    <property type="match status" value="1"/>
</dbReference>
<dbReference type="InterPro" id="IPR016040">
    <property type="entry name" value="NAD(P)-bd_dom"/>
</dbReference>
<dbReference type="PANTHER" id="PTHR47129:SF1">
    <property type="entry name" value="NMRA-LIKE DOMAIN-CONTAINING PROTEIN"/>
    <property type="match status" value="1"/>
</dbReference>
<dbReference type="EMBL" id="QETA01000001">
    <property type="protein sequence ID" value="PWF25516.1"/>
    <property type="molecule type" value="Genomic_DNA"/>
</dbReference>
<keyword evidence="3" id="KW-1185">Reference proteome</keyword>
<gene>
    <name evidence="2" type="ORF">DD235_05190</name>
</gene>
<organism evidence="2 3">
    <name type="scientific">Corticimicrobacter populi</name>
    <dbReference type="NCBI Taxonomy" id="2175229"/>
    <lineage>
        <taxon>Bacteria</taxon>
        <taxon>Pseudomonadati</taxon>
        <taxon>Pseudomonadota</taxon>
        <taxon>Betaproteobacteria</taxon>
        <taxon>Burkholderiales</taxon>
        <taxon>Alcaligenaceae</taxon>
        <taxon>Corticimicrobacter</taxon>
    </lineage>
</organism>
<dbReference type="SUPFAM" id="SSF51735">
    <property type="entry name" value="NAD(P)-binding Rossmann-fold domains"/>
    <property type="match status" value="1"/>
</dbReference>
<dbReference type="Pfam" id="PF13460">
    <property type="entry name" value="NAD_binding_10"/>
    <property type="match status" value="1"/>
</dbReference>
<accession>A0A2V1K2Q8</accession>
<dbReference type="CDD" id="cd05269">
    <property type="entry name" value="TMR_SDR_a"/>
    <property type="match status" value="1"/>
</dbReference>
<dbReference type="InterPro" id="IPR036291">
    <property type="entry name" value="NAD(P)-bd_dom_sf"/>
</dbReference>
<dbReference type="Gene3D" id="3.40.50.720">
    <property type="entry name" value="NAD(P)-binding Rossmann-like Domain"/>
    <property type="match status" value="1"/>
</dbReference>
<feature type="domain" description="NAD(P)-binding" evidence="1">
    <location>
        <begin position="7"/>
        <end position="181"/>
    </location>
</feature>
<sequence length="283" mass="29329">MTIAVTGASGQLGRIVIEKLKQKVPADQIVALVRSPEKVQSLGVSARAADYAKPATLVPALAGVDTLLLISSSEVGQRAVQHANVIAAARQAGVKRIVYTSLLGADHSPLSLADEHRATEAELKSAGVPYTILRNGWYTENYLGALDAALAHGALIGSAGEGRIASATREDFAEAAVAALTGTGHEGATYELAGDHAWTLKDLAAEVSRQSGKQVVYQDLPEAEYAKALVGFGLPEGLAAAIASWDVGASRGALFSEDKTLSRLIGRPTTSLQQAVAQALAAR</sequence>
<name>A0A2V1K2Q8_9BURK</name>
<evidence type="ECO:0000313" key="2">
    <source>
        <dbReference type="EMBL" id="PWF25516.1"/>
    </source>
</evidence>
<dbReference type="Proteomes" id="UP000245212">
    <property type="component" value="Unassembled WGS sequence"/>
</dbReference>
<protein>
    <submittedName>
        <fullName evidence="2">NAD(P)-dependent oxidoreductase</fullName>
    </submittedName>
</protein>
<dbReference type="RefSeq" id="WP_109060919.1">
    <property type="nucleotide sequence ID" value="NZ_QETA01000001.1"/>
</dbReference>
<dbReference type="AlphaFoldDB" id="A0A2V1K2Q8"/>
<evidence type="ECO:0000313" key="3">
    <source>
        <dbReference type="Proteomes" id="UP000245212"/>
    </source>
</evidence>
<dbReference type="Gene3D" id="3.90.25.10">
    <property type="entry name" value="UDP-galactose 4-epimerase, domain 1"/>
    <property type="match status" value="1"/>
</dbReference>
<evidence type="ECO:0000259" key="1">
    <source>
        <dbReference type="Pfam" id="PF13460"/>
    </source>
</evidence>